<sequence length="298" mass="31925">MALVLVHVQSAVSGSSLGQCYAGTLSELKSWVSQQLEVPVCEQRFFLDGEVISDSVLATLSRDQTTLELQLLCLDPSWASALEAVCEDGHALEHFPKVQNDREIVMAAVKSRGTALKFADPALRRDREIALAAVAKDGHALRYASALRADREVVLAAALNSGSSIQHAAPHLRKDIEIGAVAMLEDQRALSFVPQDLWVDCLEEARRESSRRMQKMCSLSPTNGPDLNFVLANFVRYLPCCLGGAAGCLAGPILATGLSLPSWAVCLGTMSAGIYAGANVVNASEQDVWSSLAKNDST</sequence>
<dbReference type="PROSITE" id="PS50053">
    <property type="entry name" value="UBIQUITIN_2"/>
    <property type="match status" value="1"/>
</dbReference>
<dbReference type="Pfam" id="PF13475">
    <property type="entry name" value="DUF4116"/>
    <property type="match status" value="2"/>
</dbReference>
<dbReference type="InterPro" id="IPR025197">
    <property type="entry name" value="DUF4116"/>
</dbReference>
<proteinExistence type="predicted"/>
<dbReference type="Proteomes" id="UP001642484">
    <property type="component" value="Unassembled WGS sequence"/>
</dbReference>
<evidence type="ECO:0000313" key="2">
    <source>
        <dbReference type="EMBL" id="CAK9028143.1"/>
    </source>
</evidence>
<organism evidence="2 3">
    <name type="scientific">Durusdinium trenchii</name>
    <dbReference type="NCBI Taxonomy" id="1381693"/>
    <lineage>
        <taxon>Eukaryota</taxon>
        <taxon>Sar</taxon>
        <taxon>Alveolata</taxon>
        <taxon>Dinophyceae</taxon>
        <taxon>Suessiales</taxon>
        <taxon>Symbiodiniaceae</taxon>
        <taxon>Durusdinium</taxon>
    </lineage>
</organism>
<accession>A0ABP0KPM9</accession>
<comment type="caution">
    <text evidence="2">The sequence shown here is derived from an EMBL/GenBank/DDBJ whole genome shotgun (WGS) entry which is preliminary data.</text>
</comment>
<name>A0ABP0KPM9_9DINO</name>
<evidence type="ECO:0000259" key="1">
    <source>
        <dbReference type="PROSITE" id="PS50053"/>
    </source>
</evidence>
<reference evidence="2 3" key="1">
    <citation type="submission" date="2024-02" db="EMBL/GenBank/DDBJ databases">
        <authorList>
            <person name="Chen Y."/>
            <person name="Shah S."/>
            <person name="Dougan E. K."/>
            <person name="Thang M."/>
            <person name="Chan C."/>
        </authorList>
    </citation>
    <scope>NUCLEOTIDE SEQUENCE [LARGE SCALE GENOMIC DNA]</scope>
</reference>
<keyword evidence="3" id="KW-1185">Reference proteome</keyword>
<dbReference type="EMBL" id="CAXAMN010009258">
    <property type="protein sequence ID" value="CAK9028143.1"/>
    <property type="molecule type" value="Genomic_DNA"/>
</dbReference>
<evidence type="ECO:0000313" key="3">
    <source>
        <dbReference type="Proteomes" id="UP001642484"/>
    </source>
</evidence>
<gene>
    <name evidence="2" type="ORF">CCMP2556_LOCUS17002</name>
</gene>
<dbReference type="InterPro" id="IPR000626">
    <property type="entry name" value="Ubiquitin-like_dom"/>
</dbReference>
<protein>
    <recommendedName>
        <fullName evidence="1">Ubiquitin-like domain-containing protein</fullName>
    </recommendedName>
</protein>
<feature type="domain" description="Ubiquitin-like" evidence="1">
    <location>
        <begin position="24"/>
        <end position="61"/>
    </location>
</feature>